<sequence>MTLDIHLTSDWQPERIARYGRQITASMQQMVARFPKDIEIKSLMREILAGERQLWLILDGEEYVSFVLTEIKHNQATDHRTIMVTVLAGEDGLDSTPLIEKIEQYGRDKGCHECSVLGRLGWKRALAKQGYGAELAMFRKGLT</sequence>
<dbReference type="RefSeq" id="WP_289388095.1">
    <property type="nucleotide sequence ID" value="NZ_JAUCBM010000009.1"/>
</dbReference>
<reference evidence="2" key="1">
    <citation type="journal article" date="2019" name="Int. J. Syst. Evol. Microbiol.">
        <title>The Global Catalogue of Microorganisms (GCM) 10K type strain sequencing project: providing services to taxonomists for standard genome sequencing and annotation.</title>
        <authorList>
            <consortium name="The Broad Institute Genomics Platform"/>
            <consortium name="The Broad Institute Genome Sequencing Center for Infectious Disease"/>
            <person name="Wu L."/>
            <person name="Ma J."/>
        </authorList>
    </citation>
    <scope>NUCLEOTIDE SEQUENCE [LARGE SCALE GENOMIC DNA]</scope>
    <source>
        <strain evidence="2">CCUG 49584</strain>
    </source>
</reference>
<name>A0ABW3V1F4_9HYPH</name>
<organism evidence="1 2">
    <name type="scientific">Pseudochrobactrum kiredjianiae</name>
    <dbReference type="NCBI Taxonomy" id="386305"/>
    <lineage>
        <taxon>Bacteria</taxon>
        <taxon>Pseudomonadati</taxon>
        <taxon>Pseudomonadota</taxon>
        <taxon>Alphaproteobacteria</taxon>
        <taxon>Hyphomicrobiales</taxon>
        <taxon>Brucellaceae</taxon>
        <taxon>Pseudochrobactrum</taxon>
    </lineage>
</organism>
<dbReference type="Proteomes" id="UP001597263">
    <property type="component" value="Unassembled WGS sequence"/>
</dbReference>
<evidence type="ECO:0000313" key="1">
    <source>
        <dbReference type="EMBL" id="MFD1226439.1"/>
    </source>
</evidence>
<evidence type="ECO:0000313" key="2">
    <source>
        <dbReference type="Proteomes" id="UP001597263"/>
    </source>
</evidence>
<protein>
    <recommendedName>
        <fullName evidence="3">GNAT family N-acetyltransferase</fullName>
    </recommendedName>
</protein>
<keyword evidence="2" id="KW-1185">Reference proteome</keyword>
<proteinExistence type="predicted"/>
<evidence type="ECO:0008006" key="3">
    <source>
        <dbReference type="Google" id="ProtNLM"/>
    </source>
</evidence>
<accession>A0ABW3V1F4</accession>
<comment type="caution">
    <text evidence="1">The sequence shown here is derived from an EMBL/GenBank/DDBJ whole genome shotgun (WGS) entry which is preliminary data.</text>
</comment>
<gene>
    <name evidence="1" type="ORF">ACFQ35_04595</name>
</gene>
<dbReference type="EMBL" id="JBHTMA010000026">
    <property type="protein sequence ID" value="MFD1226439.1"/>
    <property type="molecule type" value="Genomic_DNA"/>
</dbReference>